<name>A0A443SLU3_9ACAR</name>
<evidence type="ECO:0000313" key="1">
    <source>
        <dbReference type="EMBL" id="RWS28479.1"/>
    </source>
</evidence>
<gene>
    <name evidence="1" type="ORF">B4U80_07154</name>
</gene>
<dbReference type="Proteomes" id="UP000288716">
    <property type="component" value="Unassembled WGS sequence"/>
</dbReference>
<dbReference type="OrthoDB" id="1060785at2759"/>
<sequence length="93" mass="10569">MPSLQWHVEPVRVSCAPFPVVSDLCELETVANNTLVAILRQFASLVVISEKVLSDIQDECQQIMERTIGLRKRVQALNCRTQKLDAKHVKVRK</sequence>
<dbReference type="Gene3D" id="1.20.5.340">
    <property type="match status" value="1"/>
</dbReference>
<keyword evidence="2" id="KW-1185">Reference proteome</keyword>
<dbReference type="STRING" id="299467.A0A443SLU3"/>
<accession>A0A443SLU3</accession>
<comment type="caution">
    <text evidence="1">The sequence shown here is derived from an EMBL/GenBank/DDBJ whole genome shotgun (WGS) entry which is preliminary data.</text>
</comment>
<proteinExistence type="predicted"/>
<dbReference type="VEuPathDB" id="VectorBase:LDEU003561"/>
<reference evidence="1 2" key="1">
    <citation type="journal article" date="2018" name="Gigascience">
        <title>Genomes of trombidid mites reveal novel predicted allergens and laterally-transferred genes associated with secondary metabolism.</title>
        <authorList>
            <person name="Dong X."/>
            <person name="Chaisiri K."/>
            <person name="Xia D."/>
            <person name="Armstrong S.D."/>
            <person name="Fang Y."/>
            <person name="Donnelly M.J."/>
            <person name="Kadowaki T."/>
            <person name="McGarry J.W."/>
            <person name="Darby A.C."/>
            <person name="Makepeace B.L."/>
        </authorList>
    </citation>
    <scope>NUCLEOTIDE SEQUENCE [LARGE SCALE GENOMIC DNA]</scope>
    <source>
        <strain evidence="1">UoL-UT</strain>
    </source>
</reference>
<dbReference type="AlphaFoldDB" id="A0A443SLU3"/>
<evidence type="ECO:0000313" key="2">
    <source>
        <dbReference type="Proteomes" id="UP000288716"/>
    </source>
</evidence>
<dbReference type="EMBL" id="NCKV01001353">
    <property type="protein sequence ID" value="RWS28479.1"/>
    <property type="molecule type" value="Genomic_DNA"/>
</dbReference>
<protein>
    <submittedName>
        <fullName evidence="1">Uncharacterized protein</fullName>
    </submittedName>
</protein>
<organism evidence="1 2">
    <name type="scientific">Leptotrombidium deliense</name>
    <dbReference type="NCBI Taxonomy" id="299467"/>
    <lineage>
        <taxon>Eukaryota</taxon>
        <taxon>Metazoa</taxon>
        <taxon>Ecdysozoa</taxon>
        <taxon>Arthropoda</taxon>
        <taxon>Chelicerata</taxon>
        <taxon>Arachnida</taxon>
        <taxon>Acari</taxon>
        <taxon>Acariformes</taxon>
        <taxon>Trombidiformes</taxon>
        <taxon>Prostigmata</taxon>
        <taxon>Anystina</taxon>
        <taxon>Parasitengona</taxon>
        <taxon>Trombiculoidea</taxon>
        <taxon>Trombiculidae</taxon>
        <taxon>Leptotrombidium</taxon>
    </lineage>
</organism>